<comment type="caution">
    <text evidence="1">The sequence shown here is derived from an EMBL/GenBank/DDBJ whole genome shotgun (WGS) entry which is preliminary data.</text>
</comment>
<organism evidence="1 2">
    <name type="scientific">Nocardia transvalensis</name>
    <dbReference type="NCBI Taxonomy" id="37333"/>
    <lineage>
        <taxon>Bacteria</taxon>
        <taxon>Bacillati</taxon>
        <taxon>Actinomycetota</taxon>
        <taxon>Actinomycetes</taxon>
        <taxon>Mycobacteriales</taxon>
        <taxon>Nocardiaceae</taxon>
        <taxon>Nocardia</taxon>
    </lineage>
</organism>
<evidence type="ECO:0000313" key="2">
    <source>
        <dbReference type="Proteomes" id="UP000540412"/>
    </source>
</evidence>
<keyword evidence="2" id="KW-1185">Reference proteome</keyword>
<proteinExistence type="predicted"/>
<accession>A0A7W9UKT1</accession>
<dbReference type="RefSeq" id="WP_157185685.1">
    <property type="nucleotide sequence ID" value="NZ_JACHIT010000002.1"/>
</dbReference>
<dbReference type="AlphaFoldDB" id="A0A7W9UKT1"/>
<sequence>MTFPPPAECVIIHDPARTEDTITAVLRKHGTENVLALTQASEFADHGDRDQALRSLRDAATVLTRTEIGRADAENLVSEHALHLAAAVGADFQTGSTDAAAPPRLGR</sequence>
<reference evidence="1 2" key="1">
    <citation type="submission" date="2020-08" db="EMBL/GenBank/DDBJ databases">
        <title>Sequencing the genomes of 1000 actinobacteria strains.</title>
        <authorList>
            <person name="Klenk H.-P."/>
        </authorList>
    </citation>
    <scope>NUCLEOTIDE SEQUENCE [LARGE SCALE GENOMIC DNA]</scope>
    <source>
        <strain evidence="1 2">DSM 43582</strain>
    </source>
</reference>
<name>A0A7W9UKT1_9NOCA</name>
<evidence type="ECO:0000313" key="1">
    <source>
        <dbReference type="EMBL" id="MBB5916834.1"/>
    </source>
</evidence>
<dbReference type="Proteomes" id="UP000540412">
    <property type="component" value="Unassembled WGS sequence"/>
</dbReference>
<protein>
    <submittedName>
        <fullName evidence="1">Uncharacterized protein</fullName>
    </submittedName>
</protein>
<dbReference type="EMBL" id="JACHIT010000002">
    <property type="protein sequence ID" value="MBB5916834.1"/>
    <property type="molecule type" value="Genomic_DNA"/>
</dbReference>
<gene>
    <name evidence="1" type="ORF">BJY24_005746</name>
</gene>